<feature type="region of interest" description="Disordered" evidence="10">
    <location>
        <begin position="48"/>
        <end position="68"/>
    </location>
</feature>
<gene>
    <name evidence="14" type="primary">LOC116299009</name>
</gene>
<sequence length="386" mass="42886">MFIDSTDVQYKGKTPSVMRTELRNTVISEFERYQRIFFPFEEKMKAEKSKRQLNTSRERESRKEKSEIDNETIVVEELTTKPRSIKPNSVPAALMILAIILVNLEVSKAEMSCPKASDIKWISKTTNKLVGCTPCQPCPSSQEFSIPCGTKAYVGTEAKCIPCPNGKFSDGFNTKPCVSCSRCSNRIVKQNCSLSRNSICGDCAPGYYLENTLFDCIKCAKCCHDGRDETHANCYLDNLCKARPFGCPSIPTTKLVATSSISNTTTSSGKQNQTPWSLLKSINSSVKSDSGMMVVTMVVTTAAYENHSSTPHQQSTQNGFVNMQNPWIFVCVVILIALVIVLIIIVVILTMKFHKVRKSDKSVAVESAEYNPVSQDPNLSLIEMEE</sequence>
<dbReference type="GO" id="GO:0038023">
    <property type="term" value="F:signaling receptor activity"/>
    <property type="evidence" value="ECO:0007669"/>
    <property type="project" value="InterPro"/>
</dbReference>
<feature type="repeat" description="TNFR-Cys" evidence="9">
    <location>
        <begin position="162"/>
        <end position="200"/>
    </location>
</feature>
<evidence type="ECO:0000259" key="12">
    <source>
        <dbReference type="PROSITE" id="PS50050"/>
    </source>
</evidence>
<feature type="transmembrane region" description="Helical" evidence="11">
    <location>
        <begin position="327"/>
        <end position="351"/>
    </location>
</feature>
<dbReference type="InParanoid" id="A0A6P8IDH0"/>
<dbReference type="RefSeq" id="XP_031563475.1">
    <property type="nucleotide sequence ID" value="XM_031707615.1"/>
</dbReference>
<organism evidence="13 14">
    <name type="scientific">Actinia tenebrosa</name>
    <name type="common">Australian red waratah sea anemone</name>
    <dbReference type="NCBI Taxonomy" id="6105"/>
    <lineage>
        <taxon>Eukaryota</taxon>
        <taxon>Metazoa</taxon>
        <taxon>Cnidaria</taxon>
        <taxon>Anthozoa</taxon>
        <taxon>Hexacorallia</taxon>
        <taxon>Actiniaria</taxon>
        <taxon>Actiniidae</taxon>
        <taxon>Actinia</taxon>
    </lineage>
</organism>
<dbReference type="PANTHER" id="PTHR12120">
    <property type="entry name" value="TNFR-CYS DOMAIN-CONTAINING PROTEIN"/>
    <property type="match status" value="1"/>
</dbReference>
<comment type="subcellular location">
    <subcellularLocation>
        <location evidence="1">Membrane</location>
        <topology evidence="1">Single-pass membrane protein</topology>
    </subcellularLocation>
</comment>
<feature type="non-terminal residue" evidence="14">
    <location>
        <position position="386"/>
    </location>
</feature>
<dbReference type="OrthoDB" id="5986884at2759"/>
<dbReference type="InterPro" id="IPR001368">
    <property type="entry name" value="TNFR/NGFR_Cys_rich_reg"/>
</dbReference>
<evidence type="ECO:0000313" key="13">
    <source>
        <dbReference type="Proteomes" id="UP000515163"/>
    </source>
</evidence>
<evidence type="ECO:0000256" key="5">
    <source>
        <dbReference type="ARBA" id="ARBA00023136"/>
    </source>
</evidence>
<evidence type="ECO:0000256" key="9">
    <source>
        <dbReference type="PROSITE-ProRule" id="PRU00206"/>
    </source>
</evidence>
<evidence type="ECO:0000256" key="4">
    <source>
        <dbReference type="ARBA" id="ARBA00022989"/>
    </source>
</evidence>
<dbReference type="PROSITE" id="PS50050">
    <property type="entry name" value="TNFR_NGFR_2"/>
    <property type="match status" value="1"/>
</dbReference>
<protein>
    <submittedName>
        <fullName evidence="14">Uncharacterized protein LOC116299009</fullName>
    </submittedName>
</protein>
<keyword evidence="7" id="KW-0675">Receptor</keyword>
<evidence type="ECO:0000256" key="1">
    <source>
        <dbReference type="ARBA" id="ARBA00004167"/>
    </source>
</evidence>
<dbReference type="Proteomes" id="UP000515163">
    <property type="component" value="Unplaced"/>
</dbReference>
<evidence type="ECO:0000256" key="8">
    <source>
        <dbReference type="ARBA" id="ARBA00023180"/>
    </source>
</evidence>
<evidence type="ECO:0000256" key="7">
    <source>
        <dbReference type="ARBA" id="ARBA00023170"/>
    </source>
</evidence>
<accession>A0A6P8IDH0</accession>
<dbReference type="PROSITE" id="PS00652">
    <property type="entry name" value="TNFR_NGFR_1"/>
    <property type="match status" value="1"/>
</dbReference>
<dbReference type="GeneID" id="116299009"/>
<dbReference type="GO" id="GO:0043123">
    <property type="term" value="P:positive regulation of canonical NF-kappaB signal transduction"/>
    <property type="evidence" value="ECO:0007669"/>
    <property type="project" value="InterPro"/>
</dbReference>
<dbReference type="KEGG" id="aten:116299009"/>
<dbReference type="PANTHER" id="PTHR12120:SF10">
    <property type="entry name" value="TNFR-CYS DOMAIN-CONTAINING PROTEIN"/>
    <property type="match status" value="1"/>
</dbReference>
<evidence type="ECO:0000256" key="10">
    <source>
        <dbReference type="SAM" id="MobiDB-lite"/>
    </source>
</evidence>
<keyword evidence="3" id="KW-0677">Repeat</keyword>
<proteinExistence type="predicted"/>
<keyword evidence="13" id="KW-1185">Reference proteome</keyword>
<evidence type="ECO:0000256" key="2">
    <source>
        <dbReference type="ARBA" id="ARBA00022692"/>
    </source>
</evidence>
<dbReference type="GO" id="GO:0046330">
    <property type="term" value="P:positive regulation of JNK cascade"/>
    <property type="evidence" value="ECO:0007669"/>
    <property type="project" value="InterPro"/>
</dbReference>
<keyword evidence="4 11" id="KW-1133">Transmembrane helix</keyword>
<evidence type="ECO:0000256" key="3">
    <source>
        <dbReference type="ARBA" id="ARBA00022737"/>
    </source>
</evidence>
<comment type="caution">
    <text evidence="9">Lacks conserved residue(s) required for the propagation of feature annotation.</text>
</comment>
<evidence type="ECO:0000313" key="14">
    <source>
        <dbReference type="RefSeq" id="XP_031563475.1"/>
    </source>
</evidence>
<dbReference type="Gene3D" id="2.10.50.10">
    <property type="entry name" value="Tumor Necrosis Factor Receptor, subunit A, domain 2"/>
    <property type="match status" value="1"/>
</dbReference>
<dbReference type="InterPro" id="IPR047526">
    <property type="entry name" value="TNR19/27/EDAR"/>
</dbReference>
<dbReference type="SMART" id="SM00208">
    <property type="entry name" value="TNFR"/>
    <property type="match status" value="1"/>
</dbReference>
<reference evidence="14" key="1">
    <citation type="submission" date="2025-08" db="UniProtKB">
        <authorList>
            <consortium name="RefSeq"/>
        </authorList>
    </citation>
    <scope>IDENTIFICATION</scope>
    <source>
        <tissue evidence="14">Tentacle</tissue>
    </source>
</reference>
<dbReference type="AlphaFoldDB" id="A0A6P8IDH0"/>
<evidence type="ECO:0000256" key="6">
    <source>
        <dbReference type="ARBA" id="ARBA00023157"/>
    </source>
</evidence>
<keyword evidence="2 11" id="KW-0812">Transmembrane</keyword>
<name>A0A6P8IDH0_ACTTE</name>
<dbReference type="GO" id="GO:0016020">
    <property type="term" value="C:membrane"/>
    <property type="evidence" value="ECO:0007669"/>
    <property type="project" value="UniProtKB-SubCell"/>
</dbReference>
<keyword evidence="6" id="KW-1015">Disulfide bond</keyword>
<evidence type="ECO:0000256" key="11">
    <source>
        <dbReference type="SAM" id="Phobius"/>
    </source>
</evidence>
<keyword evidence="5 11" id="KW-0472">Membrane</keyword>
<feature type="domain" description="TNFR-Cys" evidence="12">
    <location>
        <begin position="162"/>
        <end position="200"/>
    </location>
</feature>
<dbReference type="Pfam" id="PF00020">
    <property type="entry name" value="TNFR_c6"/>
    <property type="match status" value="1"/>
</dbReference>
<keyword evidence="8" id="KW-0325">Glycoprotein</keyword>